<organism evidence="1 2">
    <name type="scientific">Yoonia ponticola</name>
    <dbReference type="NCBI Taxonomy" id="1524255"/>
    <lineage>
        <taxon>Bacteria</taxon>
        <taxon>Pseudomonadati</taxon>
        <taxon>Pseudomonadota</taxon>
        <taxon>Alphaproteobacteria</taxon>
        <taxon>Rhodobacterales</taxon>
        <taxon>Paracoccaceae</taxon>
        <taxon>Yoonia</taxon>
    </lineage>
</organism>
<dbReference type="InterPro" id="IPR051135">
    <property type="entry name" value="Gal/GlcNAc/GalNAc_ST"/>
</dbReference>
<gene>
    <name evidence="1" type="ORF">FHS72_000885</name>
</gene>
<evidence type="ECO:0008006" key="3">
    <source>
        <dbReference type="Google" id="ProtNLM"/>
    </source>
</evidence>
<evidence type="ECO:0000313" key="1">
    <source>
        <dbReference type="EMBL" id="MBB5721278.1"/>
    </source>
</evidence>
<dbReference type="PANTHER" id="PTHR10704:SF44">
    <property type="entry name" value="LD35051P-RELATED"/>
    <property type="match status" value="1"/>
</dbReference>
<accession>A0A7W9BIQ0</accession>
<dbReference type="EMBL" id="JACIJM010000002">
    <property type="protein sequence ID" value="MBB5721278.1"/>
    <property type="molecule type" value="Genomic_DNA"/>
</dbReference>
<comment type="caution">
    <text evidence="1">The sequence shown here is derived from an EMBL/GenBank/DDBJ whole genome shotgun (WGS) entry which is preliminary data.</text>
</comment>
<keyword evidence="2" id="KW-1185">Reference proteome</keyword>
<protein>
    <recommendedName>
        <fullName evidence="3">Sulfotransferase domain-containing protein</fullName>
    </recommendedName>
</protein>
<dbReference type="RefSeq" id="WP_183526142.1">
    <property type="nucleotide sequence ID" value="NZ_JACIJM010000002.1"/>
</dbReference>
<dbReference type="GO" id="GO:0001517">
    <property type="term" value="F:N-acetylglucosamine 6-O-sulfotransferase activity"/>
    <property type="evidence" value="ECO:0007669"/>
    <property type="project" value="TreeGrafter"/>
</dbReference>
<reference evidence="1 2" key="1">
    <citation type="submission" date="2020-08" db="EMBL/GenBank/DDBJ databases">
        <title>Genomic Encyclopedia of Type Strains, Phase IV (KMG-IV): sequencing the most valuable type-strain genomes for metagenomic binning, comparative biology and taxonomic classification.</title>
        <authorList>
            <person name="Goeker M."/>
        </authorList>
    </citation>
    <scope>NUCLEOTIDE SEQUENCE [LARGE SCALE GENOMIC DNA]</scope>
    <source>
        <strain evidence="1 2">DSM 101064</strain>
    </source>
</reference>
<name>A0A7W9BIQ0_9RHOB</name>
<sequence>MKQHLRSAFISTALRVKRHKPEDAIVLSCDPRSGSTWISEVLGAATPSAVIWEPFHRDNVPEVKDLGFAWRQYIPADADWPEAETLIRKVMSGGVINQWTSWANPAVDFLRAERLIIKCCRANGFLPWMVRKIAFKRKPIHFLRHPFAIAASQIKMGNFDTDGMDRDLDRGPYTQCMVETSRYIRGLSTDEEKIVAMWCRTHQAALNDPLTHERTIRVHYENLTMDPAREIQRVFDRWGESMPGNVLSLVRKASRMTEKTSKLETPEQQVSKWRKHFSDKQVARMTNVIIDFNVTNYGENVMPIDEDS</sequence>
<dbReference type="AlphaFoldDB" id="A0A7W9BIQ0"/>
<dbReference type="Gene3D" id="3.40.50.300">
    <property type="entry name" value="P-loop containing nucleotide triphosphate hydrolases"/>
    <property type="match status" value="1"/>
</dbReference>
<dbReference type="InterPro" id="IPR027417">
    <property type="entry name" value="P-loop_NTPase"/>
</dbReference>
<proteinExistence type="predicted"/>
<dbReference type="GO" id="GO:0006790">
    <property type="term" value="P:sulfur compound metabolic process"/>
    <property type="evidence" value="ECO:0007669"/>
    <property type="project" value="TreeGrafter"/>
</dbReference>
<dbReference type="Proteomes" id="UP000535415">
    <property type="component" value="Unassembled WGS sequence"/>
</dbReference>
<dbReference type="PANTHER" id="PTHR10704">
    <property type="entry name" value="CARBOHYDRATE SULFOTRANSFERASE"/>
    <property type="match status" value="1"/>
</dbReference>
<dbReference type="SUPFAM" id="SSF52540">
    <property type="entry name" value="P-loop containing nucleoside triphosphate hydrolases"/>
    <property type="match status" value="1"/>
</dbReference>
<evidence type="ECO:0000313" key="2">
    <source>
        <dbReference type="Proteomes" id="UP000535415"/>
    </source>
</evidence>
<dbReference type="GO" id="GO:0006044">
    <property type="term" value="P:N-acetylglucosamine metabolic process"/>
    <property type="evidence" value="ECO:0007669"/>
    <property type="project" value="TreeGrafter"/>
</dbReference>